<accession>A0ABT3FK87</accession>
<organism evidence="1 2">
    <name type="scientific">Luteolibacter flavescens</name>
    <dbReference type="NCBI Taxonomy" id="1859460"/>
    <lineage>
        <taxon>Bacteria</taxon>
        <taxon>Pseudomonadati</taxon>
        <taxon>Verrucomicrobiota</taxon>
        <taxon>Verrucomicrobiia</taxon>
        <taxon>Verrucomicrobiales</taxon>
        <taxon>Verrucomicrobiaceae</taxon>
        <taxon>Luteolibacter</taxon>
    </lineage>
</organism>
<protein>
    <submittedName>
        <fullName evidence="1">Uncharacterized protein</fullName>
    </submittedName>
</protein>
<evidence type="ECO:0000313" key="2">
    <source>
        <dbReference type="Proteomes" id="UP001207930"/>
    </source>
</evidence>
<dbReference type="RefSeq" id="WP_264499948.1">
    <property type="nucleotide sequence ID" value="NZ_JAPDDS010000002.1"/>
</dbReference>
<evidence type="ECO:0000313" key="1">
    <source>
        <dbReference type="EMBL" id="MCW1883989.1"/>
    </source>
</evidence>
<keyword evidence="2" id="KW-1185">Reference proteome</keyword>
<dbReference type="EMBL" id="JAPDDS010000002">
    <property type="protein sequence ID" value="MCW1883989.1"/>
    <property type="molecule type" value="Genomic_DNA"/>
</dbReference>
<reference evidence="1 2" key="1">
    <citation type="submission" date="2022-10" db="EMBL/GenBank/DDBJ databases">
        <title>Luteolibacter flavescens strain MCCC 1K03193, whole genome shotgun sequencing project.</title>
        <authorList>
            <person name="Zhao G."/>
            <person name="Shen L."/>
        </authorList>
    </citation>
    <scope>NUCLEOTIDE SEQUENCE [LARGE SCALE GENOMIC DNA]</scope>
    <source>
        <strain evidence="1 2">MCCC 1K03193</strain>
    </source>
</reference>
<gene>
    <name evidence="1" type="ORF">OKA04_04565</name>
</gene>
<proteinExistence type="predicted"/>
<comment type="caution">
    <text evidence="1">The sequence shown here is derived from an EMBL/GenBank/DDBJ whole genome shotgun (WGS) entry which is preliminary data.</text>
</comment>
<name>A0ABT3FK87_9BACT</name>
<sequence>MSVENPTLDDYLRWICCTSIDDGKASIRSLLERPEEREPKIDETTKRQILEGCLAHEIRGSHRKSLINAIKSAIAKLPTAALAPVEVTTDSPVPEIEDPRWLAVRETAGRLRETGRTYLEIQAFLGWQLAQLKKDHGVKRGNNQAGSDKLSDPRTWDDLVHHYTGYTRRTADRLIELFDSAKAKLKRVAKKPEEKNALTIFAQGNPLALPPEQREHVRDVIASLCTGETQGSLMTEFGITPKPVMPAKTPAAKGGDQQQEDQLELAFHHWDGPASAILKARSEQGVKLLHLLPPIADEPGKLSLTFLRDEAAALLTEVEAALAAHAKPAKGTSAA</sequence>
<dbReference type="Proteomes" id="UP001207930">
    <property type="component" value="Unassembled WGS sequence"/>
</dbReference>